<feature type="transmembrane region" description="Helical" evidence="1">
    <location>
        <begin position="20"/>
        <end position="43"/>
    </location>
</feature>
<dbReference type="AlphaFoldDB" id="A0A8H6IHL2"/>
<feature type="transmembrane region" description="Helical" evidence="1">
    <location>
        <begin position="55"/>
        <end position="74"/>
    </location>
</feature>
<proteinExistence type="predicted"/>
<feature type="transmembrane region" description="Helical" evidence="1">
    <location>
        <begin position="269"/>
        <end position="291"/>
    </location>
</feature>
<keyword evidence="3" id="KW-1185">Reference proteome</keyword>
<accession>A0A8H6IHL2</accession>
<feature type="transmembrane region" description="Helical" evidence="1">
    <location>
        <begin position="106"/>
        <end position="131"/>
    </location>
</feature>
<protein>
    <submittedName>
        <fullName evidence="2">Uncharacterized protein</fullName>
    </submittedName>
</protein>
<evidence type="ECO:0000313" key="3">
    <source>
        <dbReference type="Proteomes" id="UP000521943"/>
    </source>
</evidence>
<dbReference type="Proteomes" id="UP000521943">
    <property type="component" value="Unassembled WGS sequence"/>
</dbReference>
<feature type="transmembrane region" description="Helical" evidence="1">
    <location>
        <begin position="187"/>
        <end position="207"/>
    </location>
</feature>
<comment type="caution">
    <text evidence="2">The sequence shown here is derived from an EMBL/GenBank/DDBJ whole genome shotgun (WGS) entry which is preliminary data.</text>
</comment>
<reference evidence="2 3" key="1">
    <citation type="submission" date="2020-07" db="EMBL/GenBank/DDBJ databases">
        <title>Comparative genomics of pyrophilous fungi reveals a link between fire events and developmental genes.</title>
        <authorList>
            <consortium name="DOE Joint Genome Institute"/>
            <person name="Steindorff A.S."/>
            <person name="Carver A."/>
            <person name="Calhoun S."/>
            <person name="Stillman K."/>
            <person name="Liu H."/>
            <person name="Lipzen A."/>
            <person name="Pangilinan J."/>
            <person name="Labutti K."/>
            <person name="Bruns T.D."/>
            <person name="Grigoriev I.V."/>
        </authorList>
    </citation>
    <scope>NUCLEOTIDE SEQUENCE [LARGE SCALE GENOMIC DNA]</scope>
    <source>
        <strain evidence="2 3">CBS 144469</strain>
    </source>
</reference>
<dbReference type="EMBL" id="JACGCI010000002">
    <property type="protein sequence ID" value="KAF6765775.1"/>
    <property type="molecule type" value="Genomic_DNA"/>
</dbReference>
<feature type="transmembrane region" description="Helical" evidence="1">
    <location>
        <begin position="143"/>
        <end position="167"/>
    </location>
</feature>
<name>A0A8H6IHL2_9AGAR</name>
<feature type="transmembrane region" description="Helical" evidence="1">
    <location>
        <begin position="228"/>
        <end position="249"/>
    </location>
</feature>
<sequence length="350" mass="38185">MTQWDPTDVGTAVARAMMVNLAFSCVFIGIQFVVCLYSAIVYYETPGIARNRWTMLYVVASIALFALCTLGSSVDVDASFDLLFASTSPTDFTQRISEGGGGWKNVFTSVMVALICIVGDGLMLFRCYIVFFERRWVTLLPGLTYLATVGRSLTTYRDSAFAIVTLLPKSWPSMGGADGALTLPSLMVIFSVFTNIFVTLLIAGRLLRARQQLADMGGDERSTRNYTSMAVMLIESAAPLSAVGLVYAILLGTTRSTDNDVLQKDIARIISAAFYFYLATLSPQLIVFRVITGRSFARRLNEQTTYSGRTVSIDIKFAHVQTITQANVGESCVSQEASMASGKSSNKMKA</sequence>
<dbReference type="OrthoDB" id="3351617at2759"/>
<keyword evidence="1" id="KW-0812">Transmembrane</keyword>
<organism evidence="2 3">
    <name type="scientific">Ephemerocybe angulata</name>
    <dbReference type="NCBI Taxonomy" id="980116"/>
    <lineage>
        <taxon>Eukaryota</taxon>
        <taxon>Fungi</taxon>
        <taxon>Dikarya</taxon>
        <taxon>Basidiomycota</taxon>
        <taxon>Agaricomycotina</taxon>
        <taxon>Agaricomycetes</taxon>
        <taxon>Agaricomycetidae</taxon>
        <taxon>Agaricales</taxon>
        <taxon>Agaricineae</taxon>
        <taxon>Psathyrellaceae</taxon>
        <taxon>Ephemerocybe</taxon>
    </lineage>
</organism>
<keyword evidence="1" id="KW-1133">Transmembrane helix</keyword>
<gene>
    <name evidence="2" type="ORF">DFP72DRAFT_839595</name>
</gene>
<keyword evidence="1" id="KW-0472">Membrane</keyword>
<evidence type="ECO:0000313" key="2">
    <source>
        <dbReference type="EMBL" id="KAF6765775.1"/>
    </source>
</evidence>
<evidence type="ECO:0000256" key="1">
    <source>
        <dbReference type="SAM" id="Phobius"/>
    </source>
</evidence>